<evidence type="ECO:0000256" key="6">
    <source>
        <dbReference type="SAM" id="Coils"/>
    </source>
</evidence>
<dbReference type="GO" id="GO:0006310">
    <property type="term" value="P:DNA recombination"/>
    <property type="evidence" value="ECO:0007669"/>
    <property type="project" value="UniProtKB-KW"/>
</dbReference>
<evidence type="ECO:0000313" key="9">
    <source>
        <dbReference type="Proteomes" id="UP000253061"/>
    </source>
</evidence>
<comment type="similarity">
    <text evidence="2">Belongs to the RmuC family.</text>
</comment>
<accession>A0A367VFE7</accession>
<sequence>MDPISLAAGALGASVLALAFSIMMVKRIKDAAEAETESRTALLTSQLEHAENTRRDLATEVAQMREKLSDASEKRAIAETTANRVPVLEAEVKELRTALDQWREKGSELETALEKEREAAKEKLEMLEDAKTKLLDSFKALSSDALKINNDEFMKLARENFSRLQEGAKGDLEKRQQAIDGLVKPIKERLEAFDTKVNELEKNRKEAYGELREQVGTLVQSQHKLSKETQTLSSALRSSSSVSGKWGELQLKRIVELAGMLKHCDFDEQVHFNTDEGVQKPDMVIHLPGGKNIVVDAKAPTSAYLEAIDEKYDDERREALMATYVTNVRKVITELSKKSYWKSVDSPEFVVLFLPGESFFSAALERDPRLIEDSFRDGVILATPTTLLGLLKAVAYGWRQEALAESARDISEIGQQLFDRLGTLAKNFSSMGKSLESTVKNYNKTLGTLEGSVLVSARKLKEKHIVADDRMIEEPAPSETHVRDITKMELLAGPEDGAEGASDDATPDAQE</sequence>
<evidence type="ECO:0000256" key="3">
    <source>
        <dbReference type="ARBA" id="ARBA00021840"/>
    </source>
</evidence>
<dbReference type="Proteomes" id="UP000253061">
    <property type="component" value="Unassembled WGS sequence"/>
</dbReference>
<feature type="region of interest" description="Disordered" evidence="7">
    <location>
        <begin position="491"/>
        <end position="511"/>
    </location>
</feature>
<dbReference type="PANTHER" id="PTHR30563:SF0">
    <property type="entry name" value="DNA RECOMBINATION PROTEIN RMUC"/>
    <property type="match status" value="1"/>
</dbReference>
<feature type="compositionally biased region" description="Acidic residues" evidence="7">
    <location>
        <begin position="496"/>
        <end position="511"/>
    </location>
</feature>
<evidence type="ECO:0000256" key="7">
    <source>
        <dbReference type="SAM" id="MobiDB-lite"/>
    </source>
</evidence>
<dbReference type="EMBL" id="JPWB01000002">
    <property type="protein sequence ID" value="RCK23944.1"/>
    <property type="molecule type" value="Genomic_DNA"/>
</dbReference>
<keyword evidence="5" id="KW-0233">DNA recombination</keyword>
<evidence type="ECO:0000256" key="2">
    <source>
        <dbReference type="ARBA" id="ARBA00009840"/>
    </source>
</evidence>
<feature type="coiled-coil region" evidence="6">
    <location>
        <begin position="47"/>
        <end position="137"/>
    </location>
</feature>
<evidence type="ECO:0000256" key="4">
    <source>
        <dbReference type="ARBA" id="ARBA00023054"/>
    </source>
</evidence>
<comment type="caution">
    <text evidence="8">The sequence shown here is derived from an EMBL/GenBank/DDBJ whole genome shotgun (WGS) entry which is preliminary data.</text>
</comment>
<comment type="function">
    <text evidence="1">Involved in DNA recombination.</text>
</comment>
<dbReference type="RefSeq" id="WP_062953629.1">
    <property type="nucleotide sequence ID" value="NZ_JPWB01000002.1"/>
</dbReference>
<keyword evidence="4 6" id="KW-0175">Coiled coil</keyword>
<proteinExistence type="inferred from homology"/>
<gene>
    <name evidence="8" type="ORF">TH6_04270</name>
</gene>
<dbReference type="InterPro" id="IPR003798">
    <property type="entry name" value="DNA_recombination_RmuC"/>
</dbReference>
<dbReference type="AlphaFoldDB" id="A0A367VFE7"/>
<dbReference type="PANTHER" id="PTHR30563">
    <property type="entry name" value="DNA RECOMBINATION PROTEIN RMUC"/>
    <property type="match status" value="1"/>
</dbReference>
<evidence type="ECO:0000313" key="8">
    <source>
        <dbReference type="EMBL" id="RCK23944.1"/>
    </source>
</evidence>
<name>A0A367VFE7_9PROT</name>
<protein>
    <recommendedName>
        <fullName evidence="3">DNA recombination protein RmuC homolog</fullName>
    </recommendedName>
</protein>
<organism evidence="8 9">
    <name type="scientific">Thalassospira profundimaris</name>
    <dbReference type="NCBI Taxonomy" id="502049"/>
    <lineage>
        <taxon>Bacteria</taxon>
        <taxon>Pseudomonadati</taxon>
        <taxon>Pseudomonadota</taxon>
        <taxon>Alphaproteobacteria</taxon>
        <taxon>Rhodospirillales</taxon>
        <taxon>Thalassospiraceae</taxon>
        <taxon>Thalassospira</taxon>
    </lineage>
</organism>
<reference evidence="8 9" key="1">
    <citation type="submission" date="2014-07" db="EMBL/GenBank/DDBJ databases">
        <title>Draft genome sequence of Thalassospira profundimaris R8-17.</title>
        <authorList>
            <person name="Lai Q."/>
            <person name="Shao Z."/>
        </authorList>
    </citation>
    <scope>NUCLEOTIDE SEQUENCE [LARGE SCALE GENOMIC DNA]</scope>
    <source>
        <strain evidence="8 9">R8-17</strain>
    </source>
</reference>
<evidence type="ECO:0000256" key="1">
    <source>
        <dbReference type="ARBA" id="ARBA00003416"/>
    </source>
</evidence>
<dbReference type="Pfam" id="PF02646">
    <property type="entry name" value="RmuC"/>
    <property type="match status" value="1"/>
</dbReference>
<evidence type="ECO:0000256" key="5">
    <source>
        <dbReference type="ARBA" id="ARBA00023172"/>
    </source>
</evidence>